<accession>A0A0E9QV99</accession>
<proteinExistence type="predicted"/>
<dbReference type="EMBL" id="GBXM01087838">
    <property type="protein sequence ID" value="JAH20739.1"/>
    <property type="molecule type" value="Transcribed_RNA"/>
</dbReference>
<sequence>MFFCDSRLRLQQINWLSLLVKLTLKAKL</sequence>
<protein>
    <submittedName>
        <fullName evidence="1">Uncharacterized protein</fullName>
    </submittedName>
</protein>
<evidence type="ECO:0000313" key="1">
    <source>
        <dbReference type="EMBL" id="JAH20739.1"/>
    </source>
</evidence>
<name>A0A0E9QV99_ANGAN</name>
<reference evidence="1" key="1">
    <citation type="submission" date="2014-11" db="EMBL/GenBank/DDBJ databases">
        <authorList>
            <person name="Amaro Gonzalez C."/>
        </authorList>
    </citation>
    <scope>NUCLEOTIDE SEQUENCE</scope>
</reference>
<dbReference type="AlphaFoldDB" id="A0A0E9QV99"/>
<organism evidence="1">
    <name type="scientific">Anguilla anguilla</name>
    <name type="common">European freshwater eel</name>
    <name type="synonym">Muraena anguilla</name>
    <dbReference type="NCBI Taxonomy" id="7936"/>
    <lineage>
        <taxon>Eukaryota</taxon>
        <taxon>Metazoa</taxon>
        <taxon>Chordata</taxon>
        <taxon>Craniata</taxon>
        <taxon>Vertebrata</taxon>
        <taxon>Euteleostomi</taxon>
        <taxon>Actinopterygii</taxon>
        <taxon>Neopterygii</taxon>
        <taxon>Teleostei</taxon>
        <taxon>Anguilliformes</taxon>
        <taxon>Anguillidae</taxon>
        <taxon>Anguilla</taxon>
    </lineage>
</organism>
<reference evidence="1" key="2">
    <citation type="journal article" date="2015" name="Fish Shellfish Immunol.">
        <title>Early steps in the European eel (Anguilla anguilla)-Vibrio vulnificus interaction in the gills: Role of the RtxA13 toxin.</title>
        <authorList>
            <person name="Callol A."/>
            <person name="Pajuelo D."/>
            <person name="Ebbesson L."/>
            <person name="Teles M."/>
            <person name="MacKenzie S."/>
            <person name="Amaro C."/>
        </authorList>
    </citation>
    <scope>NUCLEOTIDE SEQUENCE</scope>
</reference>